<dbReference type="GO" id="GO:0006611">
    <property type="term" value="P:protein export from nucleus"/>
    <property type="evidence" value="ECO:0007669"/>
    <property type="project" value="InterPro"/>
</dbReference>
<dbReference type="PaxDb" id="30732-ENSOMEP00000003436"/>
<evidence type="ECO:0000313" key="2">
    <source>
        <dbReference type="Ensembl" id="ENSOMEP00000003436.1"/>
    </source>
</evidence>
<dbReference type="InterPro" id="IPR045065">
    <property type="entry name" value="XPO1/5"/>
</dbReference>
<dbReference type="PANTHER" id="PTHR11223">
    <property type="entry name" value="EXPORTIN 1/5"/>
    <property type="match status" value="1"/>
</dbReference>
<dbReference type="OMA" id="TANCHRT"/>
<accession>A0A3B3BCX0</accession>
<dbReference type="GeneTree" id="ENSGT00940000153408"/>
<dbReference type="GO" id="GO:0042565">
    <property type="term" value="C:RNA nuclear export complex"/>
    <property type="evidence" value="ECO:0007669"/>
    <property type="project" value="TreeGrafter"/>
</dbReference>
<name>A0A3B3BCX0_ORYME</name>
<dbReference type="PANTHER" id="PTHR11223:SF3">
    <property type="entry name" value="EXPORTIN-5"/>
    <property type="match status" value="1"/>
</dbReference>
<dbReference type="Pfam" id="PF19273">
    <property type="entry name" value="Exportin-5"/>
    <property type="match status" value="1"/>
</dbReference>
<keyword evidence="3" id="KW-1185">Reference proteome</keyword>
<dbReference type="AlphaFoldDB" id="A0A3B3BCX0"/>
<reference evidence="2" key="1">
    <citation type="submission" date="2025-08" db="UniProtKB">
        <authorList>
            <consortium name="Ensembl"/>
        </authorList>
    </citation>
    <scope>IDENTIFICATION</scope>
</reference>
<reference evidence="2" key="2">
    <citation type="submission" date="2025-09" db="UniProtKB">
        <authorList>
            <consortium name="Ensembl"/>
        </authorList>
    </citation>
    <scope>IDENTIFICATION</scope>
</reference>
<dbReference type="Ensembl" id="ENSOMET00000010837.1">
    <property type="protein sequence ID" value="ENSOMEP00000003436.1"/>
    <property type="gene ID" value="ENSOMEG00000004355.1"/>
</dbReference>
<dbReference type="InterPro" id="IPR011989">
    <property type="entry name" value="ARM-like"/>
</dbReference>
<feature type="domain" description="Exportin-5 C-terminal" evidence="1">
    <location>
        <begin position="13"/>
        <end position="160"/>
    </location>
</feature>
<evidence type="ECO:0000259" key="1">
    <source>
        <dbReference type="Pfam" id="PF19273"/>
    </source>
</evidence>
<dbReference type="GO" id="GO:0005737">
    <property type="term" value="C:cytoplasm"/>
    <property type="evidence" value="ECO:0007669"/>
    <property type="project" value="TreeGrafter"/>
</dbReference>
<dbReference type="Gene3D" id="1.25.10.10">
    <property type="entry name" value="Leucine-rich Repeat Variant"/>
    <property type="match status" value="1"/>
</dbReference>
<protein>
    <recommendedName>
        <fullName evidence="1">Exportin-5 C-terminal domain-containing protein</fullName>
    </recommendedName>
</protein>
<evidence type="ECO:0000313" key="3">
    <source>
        <dbReference type="Proteomes" id="UP000261560"/>
    </source>
</evidence>
<sequence length="202" mass="23225">MLEEQLVRLVTKEKLTELGKCLMKHEDVCMLLLTLSFTSLSWKDTANCHRTASMVCWTLLKQVAAGNLLPEAVTWFFTSVLRALQIHGQHDQCNLTLSQLAMVIYENLRPRYEELRGVMIQIPNINIQALDQFDQKLMDPSGPKLTEKKKKDLFRKLIAGTKALCEQFRKEVHIRNLPSLFKRPRQDKDVLDSEALGLASLF</sequence>
<dbReference type="STRING" id="30732.ENSOMEP00000003436"/>
<dbReference type="GO" id="GO:0006405">
    <property type="term" value="P:RNA export from nucleus"/>
    <property type="evidence" value="ECO:0007669"/>
    <property type="project" value="TreeGrafter"/>
</dbReference>
<organism evidence="2 3">
    <name type="scientific">Oryzias melastigma</name>
    <name type="common">Marine medaka</name>
    <dbReference type="NCBI Taxonomy" id="30732"/>
    <lineage>
        <taxon>Eukaryota</taxon>
        <taxon>Metazoa</taxon>
        <taxon>Chordata</taxon>
        <taxon>Craniata</taxon>
        <taxon>Vertebrata</taxon>
        <taxon>Euteleostomi</taxon>
        <taxon>Actinopterygii</taxon>
        <taxon>Neopterygii</taxon>
        <taxon>Teleostei</taxon>
        <taxon>Neoteleostei</taxon>
        <taxon>Acanthomorphata</taxon>
        <taxon>Ovalentaria</taxon>
        <taxon>Atherinomorphae</taxon>
        <taxon>Beloniformes</taxon>
        <taxon>Adrianichthyidae</taxon>
        <taxon>Oryziinae</taxon>
        <taxon>Oryzias</taxon>
    </lineage>
</organism>
<dbReference type="GO" id="GO:0005634">
    <property type="term" value="C:nucleus"/>
    <property type="evidence" value="ECO:0007669"/>
    <property type="project" value="TreeGrafter"/>
</dbReference>
<dbReference type="InterPro" id="IPR045478">
    <property type="entry name" value="Exportin-5_C"/>
</dbReference>
<proteinExistence type="predicted"/>
<dbReference type="GO" id="GO:0003723">
    <property type="term" value="F:RNA binding"/>
    <property type="evidence" value="ECO:0007669"/>
    <property type="project" value="TreeGrafter"/>
</dbReference>
<dbReference type="GO" id="GO:0005049">
    <property type="term" value="F:nuclear export signal receptor activity"/>
    <property type="evidence" value="ECO:0007669"/>
    <property type="project" value="InterPro"/>
</dbReference>
<dbReference type="Proteomes" id="UP000261560">
    <property type="component" value="Unplaced"/>
</dbReference>